<evidence type="ECO:0000256" key="5">
    <source>
        <dbReference type="ARBA" id="ARBA00023022"/>
    </source>
</evidence>
<name>A0A3B4TND6_SERDU</name>
<organism evidence="7 8">
    <name type="scientific">Seriola dumerili</name>
    <name type="common">Greater amberjack</name>
    <name type="synonym">Caranx dumerili</name>
    <dbReference type="NCBI Taxonomy" id="41447"/>
    <lineage>
        <taxon>Eukaryota</taxon>
        <taxon>Metazoa</taxon>
        <taxon>Chordata</taxon>
        <taxon>Craniata</taxon>
        <taxon>Vertebrata</taxon>
        <taxon>Euteleostomi</taxon>
        <taxon>Actinopterygii</taxon>
        <taxon>Neopterygii</taxon>
        <taxon>Teleostei</taxon>
        <taxon>Neoteleostei</taxon>
        <taxon>Acanthomorphata</taxon>
        <taxon>Carangaria</taxon>
        <taxon>Carangiformes</taxon>
        <taxon>Carangidae</taxon>
        <taxon>Seriola</taxon>
    </lineage>
</organism>
<dbReference type="GeneTree" id="ENSGT01080000257477"/>
<dbReference type="GO" id="GO:0005576">
    <property type="term" value="C:extracellular region"/>
    <property type="evidence" value="ECO:0007669"/>
    <property type="project" value="UniProtKB-SubCell"/>
</dbReference>
<dbReference type="GO" id="GO:0042742">
    <property type="term" value="P:defense response to bacterium"/>
    <property type="evidence" value="ECO:0007669"/>
    <property type="project" value="UniProtKB-KW"/>
</dbReference>
<dbReference type="Pfam" id="PF08107">
    <property type="entry name" value="Antimicrobial12"/>
    <property type="match status" value="1"/>
</dbReference>
<sequence>MKFVMIFLVLSLVVLMAEPGECFFKHLKTIWSGAKAAFRGAKRSTLNCFLSLKNELHSDDITPPYNTSHTIYFNKF</sequence>
<feature type="chain" id="PRO_5017371085" evidence="6">
    <location>
        <begin position="23"/>
        <end position="76"/>
    </location>
</feature>
<dbReference type="Ensembl" id="ENSSDUT00000007676.1">
    <property type="protein sequence ID" value="ENSSDUP00000007537.1"/>
    <property type="gene ID" value="ENSSDUG00000005530.1"/>
</dbReference>
<evidence type="ECO:0000256" key="2">
    <source>
        <dbReference type="ARBA" id="ARBA00007419"/>
    </source>
</evidence>
<keyword evidence="6" id="KW-0732">Signal</keyword>
<dbReference type="InterPro" id="IPR012515">
    <property type="entry name" value="Antimicrobial12"/>
</dbReference>
<feature type="signal peptide" evidence="6">
    <location>
        <begin position="1"/>
        <end position="22"/>
    </location>
</feature>
<keyword evidence="5" id="KW-0044">Antibiotic</keyword>
<dbReference type="AlphaFoldDB" id="A0A3B4TND6"/>
<dbReference type="Proteomes" id="UP000261420">
    <property type="component" value="Unplaced"/>
</dbReference>
<evidence type="ECO:0000313" key="8">
    <source>
        <dbReference type="Proteomes" id="UP000261420"/>
    </source>
</evidence>
<evidence type="ECO:0000256" key="6">
    <source>
        <dbReference type="SAM" id="SignalP"/>
    </source>
</evidence>
<accession>A0A3B4TND6</accession>
<proteinExistence type="inferred from homology"/>
<evidence type="ECO:0000256" key="1">
    <source>
        <dbReference type="ARBA" id="ARBA00004613"/>
    </source>
</evidence>
<evidence type="ECO:0000256" key="3">
    <source>
        <dbReference type="ARBA" id="ARBA00022525"/>
    </source>
</evidence>
<evidence type="ECO:0000256" key="4">
    <source>
        <dbReference type="ARBA" id="ARBA00022529"/>
    </source>
</evidence>
<evidence type="ECO:0000313" key="7">
    <source>
        <dbReference type="Ensembl" id="ENSSDUP00000007537.1"/>
    </source>
</evidence>
<comment type="subcellular location">
    <subcellularLocation>
        <location evidence="1">Secreted</location>
    </subcellularLocation>
</comment>
<reference evidence="7" key="1">
    <citation type="submission" date="2025-08" db="UniProtKB">
        <authorList>
            <consortium name="Ensembl"/>
        </authorList>
    </citation>
    <scope>IDENTIFICATION</scope>
</reference>
<keyword evidence="8" id="KW-1185">Reference proteome</keyword>
<reference evidence="7" key="2">
    <citation type="submission" date="2025-09" db="UniProtKB">
        <authorList>
            <consortium name="Ensembl"/>
        </authorList>
    </citation>
    <scope>IDENTIFICATION</scope>
</reference>
<protein>
    <submittedName>
        <fullName evidence="7">Uncharacterized protein</fullName>
    </submittedName>
</protein>
<keyword evidence="4" id="KW-0929">Antimicrobial</keyword>
<keyword evidence="3" id="KW-0964">Secreted</keyword>
<comment type="similarity">
    <text evidence="2">Belongs to the pleurocidin family.</text>
</comment>